<dbReference type="GO" id="GO:0006979">
    <property type="term" value="P:response to oxidative stress"/>
    <property type="evidence" value="ECO:0007669"/>
    <property type="project" value="TreeGrafter"/>
</dbReference>
<dbReference type="PROSITE" id="PS51886">
    <property type="entry name" value="TLDC"/>
    <property type="match status" value="1"/>
</dbReference>
<dbReference type="PANTHER" id="PTHR23354">
    <property type="entry name" value="NUCLEOLAR PROTEIN 7/ESTROGEN RECEPTOR COACTIVATOR-RELATED"/>
    <property type="match status" value="1"/>
</dbReference>
<dbReference type="PANTHER" id="PTHR23354:SF131">
    <property type="entry name" value="MTOR-ASSOCIATED PROTEIN MEAK7"/>
    <property type="match status" value="1"/>
</dbReference>
<dbReference type="EMBL" id="CACRXK020010564">
    <property type="protein sequence ID" value="CAB4019646.1"/>
    <property type="molecule type" value="Genomic_DNA"/>
</dbReference>
<gene>
    <name evidence="11" type="ORF">PACLA_8A075951</name>
</gene>
<dbReference type="SMART" id="SM00584">
    <property type="entry name" value="TLDc"/>
    <property type="match status" value="1"/>
</dbReference>
<evidence type="ECO:0000256" key="7">
    <source>
        <dbReference type="ARBA" id="ARBA00039594"/>
    </source>
</evidence>
<evidence type="ECO:0000313" key="11">
    <source>
        <dbReference type="EMBL" id="CAB4019646.1"/>
    </source>
</evidence>
<evidence type="ECO:0000256" key="6">
    <source>
        <dbReference type="ARBA" id="ARBA00023228"/>
    </source>
</evidence>
<name>A0A7D9J0U6_PARCT</name>
<evidence type="ECO:0000256" key="4">
    <source>
        <dbReference type="ARBA" id="ARBA00022490"/>
    </source>
</evidence>
<dbReference type="AlphaFoldDB" id="A0A7D9J0U6"/>
<reference evidence="11" key="1">
    <citation type="submission" date="2020-04" db="EMBL/GenBank/DDBJ databases">
        <authorList>
            <person name="Alioto T."/>
            <person name="Alioto T."/>
            <person name="Gomez Garrido J."/>
        </authorList>
    </citation>
    <scope>NUCLEOTIDE SEQUENCE</scope>
    <source>
        <strain evidence="11">A484AB</strain>
    </source>
</reference>
<protein>
    <recommendedName>
        <fullName evidence="7">MTOR-associated protein MEAK7</fullName>
    </recommendedName>
    <alternativeName>
        <fullName evidence="9">TBC/LysM-associated domain-containing protein 1</fullName>
    </alternativeName>
    <alternativeName>
        <fullName evidence="8">TLD domain-containing protein 1</fullName>
    </alternativeName>
</protein>
<dbReference type="GO" id="GO:0016020">
    <property type="term" value="C:membrane"/>
    <property type="evidence" value="ECO:0007669"/>
    <property type="project" value="UniProtKB-SubCell"/>
</dbReference>
<sequence>MGASSSKDTELENALSKFDEGQAEKLESVFDSLSTDNILDKSKLEKHLSPYFPGNFINQIYNAFNVQAKDASNIKVEKRDFLVSICKVLKGYLREKAAILHDLSTTNIYESNFNLLLELCKTLIEAYIKAVEKSGLGSSHMQTGTTNEANTSLAMQLTSSIPEEKHGNLSVDDVETWMQKEVLVTRLFEDVFKACFLGADTILDTHKHGLKEGCEPTVEHMPRRTDILLPCKLDFQGHNIKTIIDIPAMLMLNHAVPLECRHIWRLLFATSCHGKSFTTFLHRIVYQGPTILLVKDREGAAFGGFASTSWRVKSSFVGNHDCFVFTLKPSVVVYHPTGMNDHYMYLNVGMKTIPNGLGMGGQFEYFGLWLDSEFGPGHSKAHPKSTTYGNPQLSASEEFQIEEIEVWGVGVAPEQEEQERSVLDREIDAQAILDLIGKERKSDGLREPEDSD</sequence>
<evidence type="ECO:0000256" key="2">
    <source>
        <dbReference type="ARBA" id="ARBA00004371"/>
    </source>
</evidence>
<proteinExistence type="predicted"/>
<evidence type="ECO:0000256" key="9">
    <source>
        <dbReference type="ARBA" id="ARBA00042134"/>
    </source>
</evidence>
<evidence type="ECO:0000259" key="10">
    <source>
        <dbReference type="PROSITE" id="PS51886"/>
    </source>
</evidence>
<keyword evidence="4" id="KW-0963">Cytoplasm</keyword>
<evidence type="ECO:0000256" key="8">
    <source>
        <dbReference type="ARBA" id="ARBA00041780"/>
    </source>
</evidence>
<evidence type="ECO:0000256" key="1">
    <source>
        <dbReference type="ARBA" id="ARBA00004370"/>
    </source>
</evidence>
<dbReference type="Proteomes" id="UP001152795">
    <property type="component" value="Unassembled WGS sequence"/>
</dbReference>
<keyword evidence="12" id="KW-1185">Reference proteome</keyword>
<comment type="subcellular location">
    <subcellularLocation>
        <location evidence="3">Cytoplasm</location>
    </subcellularLocation>
    <subcellularLocation>
        <location evidence="2">Lysosome</location>
    </subcellularLocation>
    <subcellularLocation>
        <location evidence="1">Membrane</location>
    </subcellularLocation>
</comment>
<evidence type="ECO:0000256" key="3">
    <source>
        <dbReference type="ARBA" id="ARBA00004496"/>
    </source>
</evidence>
<dbReference type="GO" id="GO:0005634">
    <property type="term" value="C:nucleus"/>
    <property type="evidence" value="ECO:0007669"/>
    <property type="project" value="TreeGrafter"/>
</dbReference>
<organism evidence="11 12">
    <name type="scientific">Paramuricea clavata</name>
    <name type="common">Red gorgonian</name>
    <name type="synonym">Violescent sea-whip</name>
    <dbReference type="NCBI Taxonomy" id="317549"/>
    <lineage>
        <taxon>Eukaryota</taxon>
        <taxon>Metazoa</taxon>
        <taxon>Cnidaria</taxon>
        <taxon>Anthozoa</taxon>
        <taxon>Octocorallia</taxon>
        <taxon>Malacalcyonacea</taxon>
        <taxon>Plexauridae</taxon>
        <taxon>Paramuricea</taxon>
    </lineage>
</organism>
<keyword evidence="6" id="KW-0458">Lysosome</keyword>
<keyword evidence="5" id="KW-0472">Membrane</keyword>
<dbReference type="Pfam" id="PF07534">
    <property type="entry name" value="TLD"/>
    <property type="match status" value="1"/>
</dbReference>
<evidence type="ECO:0000313" key="12">
    <source>
        <dbReference type="Proteomes" id="UP001152795"/>
    </source>
</evidence>
<evidence type="ECO:0000256" key="5">
    <source>
        <dbReference type="ARBA" id="ARBA00023136"/>
    </source>
</evidence>
<feature type="domain" description="TLDc" evidence="10">
    <location>
        <begin position="242"/>
        <end position="410"/>
    </location>
</feature>
<comment type="caution">
    <text evidence="11">The sequence shown here is derived from an EMBL/GenBank/DDBJ whole genome shotgun (WGS) entry which is preliminary data.</text>
</comment>
<dbReference type="GO" id="GO:0005764">
    <property type="term" value="C:lysosome"/>
    <property type="evidence" value="ECO:0007669"/>
    <property type="project" value="UniProtKB-SubCell"/>
</dbReference>
<dbReference type="OrthoDB" id="289228at2759"/>
<dbReference type="InterPro" id="IPR006571">
    <property type="entry name" value="TLDc_dom"/>
</dbReference>
<accession>A0A7D9J0U6</accession>